<reference evidence="1" key="1">
    <citation type="submission" date="2020-05" db="EMBL/GenBank/DDBJ databases">
        <authorList>
            <person name="Chiriac C."/>
            <person name="Salcher M."/>
            <person name="Ghai R."/>
            <person name="Kavagutti S V."/>
        </authorList>
    </citation>
    <scope>NUCLEOTIDE SEQUENCE</scope>
</reference>
<proteinExistence type="predicted"/>
<dbReference type="EMBL" id="LR798261">
    <property type="protein sequence ID" value="CAB5218717.1"/>
    <property type="molecule type" value="Genomic_DNA"/>
</dbReference>
<sequence length="98" mass="11470">MSIYTPDRWQVIQLSDDNITTHKVFAGWYGGYLGSDRWKLSSGITNCKEFDDRFEFTNHSGSIYVCYKQCQGATGYMTQIYYNWTQEHGESIKTIEWA</sequence>
<evidence type="ECO:0000313" key="1">
    <source>
        <dbReference type="EMBL" id="CAB5218717.1"/>
    </source>
</evidence>
<accession>A0A6J7WLT8</accession>
<gene>
    <name evidence="1" type="ORF">UFOVP218_84</name>
</gene>
<name>A0A6J7WLT8_9CAUD</name>
<organism evidence="1">
    <name type="scientific">uncultured Caudovirales phage</name>
    <dbReference type="NCBI Taxonomy" id="2100421"/>
    <lineage>
        <taxon>Viruses</taxon>
        <taxon>Duplodnaviria</taxon>
        <taxon>Heunggongvirae</taxon>
        <taxon>Uroviricota</taxon>
        <taxon>Caudoviricetes</taxon>
        <taxon>Peduoviridae</taxon>
        <taxon>Maltschvirus</taxon>
        <taxon>Maltschvirus maltsch</taxon>
    </lineage>
</organism>
<protein>
    <submittedName>
        <fullName evidence="1">Uncharacterized protein</fullName>
    </submittedName>
</protein>